<dbReference type="RefSeq" id="WP_123120837.1">
    <property type="nucleotide sequence ID" value="NZ_RJJR01000008.1"/>
</dbReference>
<dbReference type="AlphaFoldDB" id="A0A3M9NET0"/>
<protein>
    <recommendedName>
        <fullName evidence="1">DUF2007 domain-containing protein</fullName>
    </recommendedName>
</protein>
<evidence type="ECO:0000313" key="2">
    <source>
        <dbReference type="EMBL" id="RNI36284.1"/>
    </source>
</evidence>
<name>A0A3M9NET0_9BACT</name>
<accession>A0A3M9NET0</accession>
<keyword evidence="3" id="KW-1185">Reference proteome</keyword>
<organism evidence="2 3">
    <name type="scientific">Hanamia caeni</name>
    <dbReference type="NCBI Taxonomy" id="2294116"/>
    <lineage>
        <taxon>Bacteria</taxon>
        <taxon>Pseudomonadati</taxon>
        <taxon>Bacteroidota</taxon>
        <taxon>Chitinophagia</taxon>
        <taxon>Chitinophagales</taxon>
        <taxon>Chitinophagaceae</taxon>
        <taxon>Hanamia</taxon>
    </lineage>
</organism>
<dbReference type="Gene3D" id="3.30.70.790">
    <property type="entry name" value="UreE, C-terminal domain"/>
    <property type="match status" value="1"/>
</dbReference>
<dbReference type="EMBL" id="RJJR01000008">
    <property type="protein sequence ID" value="RNI36284.1"/>
    <property type="molecule type" value="Genomic_DNA"/>
</dbReference>
<feature type="domain" description="DUF2007" evidence="1">
    <location>
        <begin position="5"/>
        <end position="69"/>
    </location>
</feature>
<dbReference type="InterPro" id="IPR018551">
    <property type="entry name" value="DUF2007"/>
</dbReference>
<evidence type="ECO:0000259" key="1">
    <source>
        <dbReference type="Pfam" id="PF09413"/>
    </source>
</evidence>
<reference evidence="2 3" key="1">
    <citation type="submission" date="2018-11" db="EMBL/GenBank/DDBJ databases">
        <title>Draft genome sequence of Ferruginibacter sp. BO-59.</title>
        <authorList>
            <person name="Im W.T."/>
        </authorList>
    </citation>
    <scope>NUCLEOTIDE SEQUENCE [LARGE SCALE GENOMIC DNA]</scope>
    <source>
        <strain evidence="2 3">BO-59</strain>
    </source>
</reference>
<sequence length="148" mass="16568">MNFVIIRTFQNYFNAHIILTRLRSEGIDCFLRDEFTVTVDPVLSNAVGGIKLIVSNQQLEEAKGLLKNFDDEYRQSAVCPHCGNRTIELVPKQTASNLATAVLTWLLGSYAVSAKNIYQCSSCKYESETLPEVFVSGTEPDEIMPNQN</sequence>
<dbReference type="OrthoDB" id="8480302at2"/>
<proteinExistence type="predicted"/>
<dbReference type="SUPFAM" id="SSF54913">
    <property type="entry name" value="GlnB-like"/>
    <property type="match status" value="1"/>
</dbReference>
<dbReference type="Pfam" id="PF09413">
    <property type="entry name" value="DUF2007"/>
    <property type="match status" value="1"/>
</dbReference>
<comment type="caution">
    <text evidence="2">The sequence shown here is derived from an EMBL/GenBank/DDBJ whole genome shotgun (WGS) entry which is preliminary data.</text>
</comment>
<dbReference type="InterPro" id="IPR011322">
    <property type="entry name" value="N-reg_PII-like_a/b"/>
</dbReference>
<evidence type="ECO:0000313" key="3">
    <source>
        <dbReference type="Proteomes" id="UP000267223"/>
    </source>
</evidence>
<dbReference type="Proteomes" id="UP000267223">
    <property type="component" value="Unassembled WGS sequence"/>
</dbReference>
<gene>
    <name evidence="2" type="ORF">EFY79_11440</name>
</gene>